<dbReference type="AlphaFoldDB" id="A0A9P6CSJ4"/>
<keyword evidence="2" id="KW-1185">Reference proteome</keyword>
<sequence>MSDAEDPPPNIVVLNRRSEKEKDLGIDDFVRNHSLNTEQARAFRIVVDHSNSAEPEQLRMYIAGCSGTGKSRVISSLKSYFEDRDQGRRLRLAAFTGSAAKNIGGVTLHSALMMHGRSSQK</sequence>
<reference evidence="1" key="1">
    <citation type="submission" date="2020-11" db="EMBL/GenBank/DDBJ databases">
        <authorList>
            <consortium name="DOE Joint Genome Institute"/>
            <person name="Ahrendt S."/>
            <person name="Riley R."/>
            <person name="Andreopoulos W."/>
            <person name="Labutti K."/>
            <person name="Pangilinan J."/>
            <person name="Ruiz-Duenas F.J."/>
            <person name="Barrasa J.M."/>
            <person name="Sanchez-Garcia M."/>
            <person name="Camarero S."/>
            <person name="Miyauchi S."/>
            <person name="Serrano A."/>
            <person name="Linde D."/>
            <person name="Babiker R."/>
            <person name="Drula E."/>
            <person name="Ayuso-Fernandez I."/>
            <person name="Pacheco R."/>
            <person name="Padilla G."/>
            <person name="Ferreira P."/>
            <person name="Barriuso J."/>
            <person name="Kellner H."/>
            <person name="Castanera R."/>
            <person name="Alfaro M."/>
            <person name="Ramirez L."/>
            <person name="Pisabarro A.G."/>
            <person name="Kuo A."/>
            <person name="Tritt A."/>
            <person name="Lipzen A."/>
            <person name="He G."/>
            <person name="Yan M."/>
            <person name="Ng V."/>
            <person name="Cullen D."/>
            <person name="Martin F."/>
            <person name="Rosso M.-N."/>
            <person name="Henrissat B."/>
            <person name="Hibbett D."/>
            <person name="Martinez A.T."/>
            <person name="Grigoriev I.V."/>
        </authorList>
    </citation>
    <scope>NUCLEOTIDE SEQUENCE</scope>
    <source>
        <strain evidence="1">CIRM-BRFM 674</strain>
    </source>
</reference>
<dbReference type="OrthoDB" id="432234at2759"/>
<evidence type="ECO:0000313" key="2">
    <source>
        <dbReference type="Proteomes" id="UP000807469"/>
    </source>
</evidence>
<evidence type="ECO:0000313" key="1">
    <source>
        <dbReference type="EMBL" id="KAF9478296.1"/>
    </source>
</evidence>
<gene>
    <name evidence="1" type="ORF">BDN70DRAFT_809014</name>
</gene>
<feature type="non-terminal residue" evidence="1">
    <location>
        <position position="121"/>
    </location>
</feature>
<dbReference type="Gene3D" id="3.40.50.300">
    <property type="entry name" value="P-loop containing nucleotide triphosphate hydrolases"/>
    <property type="match status" value="1"/>
</dbReference>
<dbReference type="Proteomes" id="UP000807469">
    <property type="component" value="Unassembled WGS sequence"/>
</dbReference>
<comment type="caution">
    <text evidence="1">The sequence shown here is derived from an EMBL/GenBank/DDBJ whole genome shotgun (WGS) entry which is preliminary data.</text>
</comment>
<evidence type="ECO:0008006" key="3">
    <source>
        <dbReference type="Google" id="ProtNLM"/>
    </source>
</evidence>
<dbReference type="InterPro" id="IPR027417">
    <property type="entry name" value="P-loop_NTPase"/>
</dbReference>
<dbReference type="SUPFAM" id="SSF52540">
    <property type="entry name" value="P-loop containing nucleoside triphosphate hydrolases"/>
    <property type="match status" value="1"/>
</dbReference>
<dbReference type="EMBL" id="MU155237">
    <property type="protein sequence ID" value="KAF9478296.1"/>
    <property type="molecule type" value="Genomic_DNA"/>
</dbReference>
<dbReference type="Pfam" id="PF13245">
    <property type="entry name" value="AAA_19"/>
    <property type="match status" value="1"/>
</dbReference>
<accession>A0A9P6CSJ4</accession>
<protein>
    <recommendedName>
        <fullName evidence="3">ATP-dependent DNA helicase</fullName>
    </recommendedName>
</protein>
<proteinExistence type="predicted"/>
<name>A0A9P6CSJ4_9AGAR</name>
<organism evidence="1 2">
    <name type="scientific">Pholiota conissans</name>
    <dbReference type="NCBI Taxonomy" id="109636"/>
    <lineage>
        <taxon>Eukaryota</taxon>
        <taxon>Fungi</taxon>
        <taxon>Dikarya</taxon>
        <taxon>Basidiomycota</taxon>
        <taxon>Agaricomycotina</taxon>
        <taxon>Agaricomycetes</taxon>
        <taxon>Agaricomycetidae</taxon>
        <taxon>Agaricales</taxon>
        <taxon>Agaricineae</taxon>
        <taxon>Strophariaceae</taxon>
        <taxon>Pholiota</taxon>
    </lineage>
</organism>
<dbReference type="PANTHER" id="PTHR47642">
    <property type="entry name" value="ATP-DEPENDENT DNA HELICASE"/>
    <property type="match status" value="1"/>
</dbReference>
<dbReference type="InterPro" id="IPR051055">
    <property type="entry name" value="PIF1_helicase"/>
</dbReference>